<comment type="caution">
    <text evidence="15">The sequence shown here is derived from an EMBL/GenBank/DDBJ whole genome shotgun (WGS) entry which is preliminary data.</text>
</comment>
<dbReference type="Gene3D" id="3.20.20.80">
    <property type="entry name" value="Glycosidases"/>
    <property type="match status" value="1"/>
</dbReference>
<accession>A0A2C5ZIJ4</accession>
<gene>
    <name evidence="15" type="ORF">CDD80_5328</name>
</gene>
<feature type="signal peptide" evidence="13">
    <location>
        <begin position="1"/>
        <end position="19"/>
    </location>
</feature>
<evidence type="ECO:0000256" key="1">
    <source>
        <dbReference type="ARBA" id="ARBA00001913"/>
    </source>
</evidence>
<evidence type="ECO:0000256" key="8">
    <source>
        <dbReference type="PIRSR" id="PIRSR001024-1"/>
    </source>
</evidence>
<evidence type="ECO:0000256" key="11">
    <source>
        <dbReference type="PIRSR" id="PIRSR001024-4"/>
    </source>
</evidence>
<feature type="active site" description="Nucleophile" evidence="8">
    <location>
        <position position="209"/>
    </location>
</feature>
<keyword evidence="16" id="KW-1185">Reference proteome</keyword>
<dbReference type="InterPro" id="IPR017853">
    <property type="entry name" value="GH"/>
</dbReference>
<feature type="binding site" evidence="10">
    <location>
        <position position="178"/>
    </location>
    <ligand>
        <name>Ca(2+)</name>
        <dbReference type="ChEBI" id="CHEBI:29108"/>
        <label>1</label>
    </ligand>
</feature>
<organism evidence="15 16">
    <name type="scientific">Ophiocordyceps camponoti-rufipedis</name>
    <dbReference type="NCBI Taxonomy" id="2004952"/>
    <lineage>
        <taxon>Eukaryota</taxon>
        <taxon>Fungi</taxon>
        <taxon>Dikarya</taxon>
        <taxon>Ascomycota</taxon>
        <taxon>Pezizomycotina</taxon>
        <taxon>Sordariomycetes</taxon>
        <taxon>Hypocreomycetidae</taxon>
        <taxon>Hypocreales</taxon>
        <taxon>Ophiocordycipitaceae</taxon>
        <taxon>Ophiocordyceps</taxon>
    </lineage>
</organism>
<reference evidence="15 16" key="1">
    <citation type="submission" date="2017-06" db="EMBL/GenBank/DDBJ databases">
        <title>Ant-infecting Ophiocordyceps genomes reveal a high diversity of potential behavioral manipulation genes and a possible major role for enterotoxins.</title>
        <authorList>
            <person name="De Bekker C."/>
            <person name="Evans H.C."/>
            <person name="Brachmann A."/>
            <person name="Hughes D.P."/>
        </authorList>
    </citation>
    <scope>NUCLEOTIDE SEQUENCE [LARGE SCALE GENOMIC DNA]</scope>
    <source>
        <strain evidence="15 16">Map16</strain>
    </source>
</reference>
<evidence type="ECO:0000256" key="5">
    <source>
        <dbReference type="ARBA" id="ARBA00022837"/>
    </source>
</evidence>
<evidence type="ECO:0000256" key="2">
    <source>
        <dbReference type="ARBA" id="ARBA00008061"/>
    </source>
</evidence>
<protein>
    <recommendedName>
        <fullName evidence="14">Glycosyl hydrolase family 13 catalytic domain-containing protein</fullName>
    </recommendedName>
</protein>
<evidence type="ECO:0000256" key="3">
    <source>
        <dbReference type="ARBA" id="ARBA00022723"/>
    </source>
</evidence>
<evidence type="ECO:0000256" key="6">
    <source>
        <dbReference type="ARBA" id="ARBA00023277"/>
    </source>
</evidence>
<feature type="binding site" evidence="10">
    <location>
        <position position="213"/>
    </location>
    <ligand>
        <name>Ca(2+)</name>
        <dbReference type="ChEBI" id="CHEBI:29108"/>
        <label>1</label>
    </ligand>
</feature>
<dbReference type="OrthoDB" id="204980at2759"/>
<feature type="binding site" evidence="12">
    <location>
        <position position="346"/>
    </location>
    <ligand>
        <name>substrate</name>
    </ligand>
</feature>
<dbReference type="STRING" id="2004952.A0A2C5ZIJ4"/>
<comment type="similarity">
    <text evidence="2">Belongs to the glycosyl hydrolase 13 family.</text>
</comment>
<comment type="cofactor">
    <cofactor evidence="1">
        <name>Ca(2+)</name>
        <dbReference type="ChEBI" id="CHEBI:29108"/>
    </cofactor>
</comment>
<feature type="disulfide bond" evidence="11">
    <location>
        <begin position="50"/>
        <end position="57"/>
    </location>
</feature>
<evidence type="ECO:0000256" key="4">
    <source>
        <dbReference type="ARBA" id="ARBA00022801"/>
    </source>
</evidence>
<dbReference type="SMART" id="SM00642">
    <property type="entry name" value="Aamy"/>
    <property type="match status" value="1"/>
</dbReference>
<dbReference type="AlphaFoldDB" id="A0A2C5ZIJ4"/>
<feature type="binding site" evidence="10">
    <location>
        <position position="233"/>
    </location>
    <ligand>
        <name>Ca(2+)</name>
        <dbReference type="ChEBI" id="CHEBI:29108"/>
        <label>2</label>
    </ligand>
</feature>
<dbReference type="Pfam" id="PF00128">
    <property type="entry name" value="Alpha-amylase"/>
    <property type="match status" value="1"/>
</dbReference>
<feature type="domain" description="Glycosyl hydrolase family 13 catalytic" evidence="14">
    <location>
        <begin position="32"/>
        <end position="371"/>
    </location>
</feature>
<feature type="site" description="Transition state stabilizer" evidence="9">
    <location>
        <position position="299"/>
    </location>
</feature>
<name>A0A2C5ZIJ4_9HYPO</name>
<dbReference type="Proteomes" id="UP000226431">
    <property type="component" value="Unassembled WGS sequence"/>
</dbReference>
<dbReference type="PANTHER" id="PTHR10357">
    <property type="entry name" value="ALPHA-AMYLASE FAMILY MEMBER"/>
    <property type="match status" value="1"/>
</dbReference>
<feature type="binding site" evidence="12">
    <location>
        <position position="299"/>
    </location>
    <ligand>
        <name>substrate</name>
    </ligand>
</feature>
<evidence type="ECO:0000256" key="9">
    <source>
        <dbReference type="PIRSR" id="PIRSR001024-2"/>
    </source>
</evidence>
<keyword evidence="13" id="KW-0732">Signal</keyword>
<proteinExistence type="inferred from homology"/>
<dbReference type="SUPFAM" id="SSF51011">
    <property type="entry name" value="Glycosyl hydrolase domain"/>
    <property type="match status" value="1"/>
</dbReference>
<keyword evidence="7" id="KW-0326">Glycosidase</keyword>
<feature type="binding site" evidence="12">
    <location>
        <position position="135"/>
    </location>
    <ligand>
        <name>substrate</name>
    </ligand>
</feature>
<dbReference type="SUPFAM" id="SSF51445">
    <property type="entry name" value="(Trans)glycosidases"/>
    <property type="match status" value="1"/>
</dbReference>
<keyword evidence="5 10" id="KW-0106">Calcium</keyword>
<evidence type="ECO:0000313" key="15">
    <source>
        <dbReference type="EMBL" id="PHH79244.1"/>
    </source>
</evidence>
<dbReference type="InterPro" id="IPR013777">
    <property type="entry name" value="A-amylase-like"/>
</dbReference>
<evidence type="ECO:0000256" key="10">
    <source>
        <dbReference type="PIRSR" id="PIRSR001024-3"/>
    </source>
</evidence>
<keyword evidence="3 10" id="KW-0479">Metal-binding</keyword>
<feature type="binding site" evidence="10">
    <location>
        <position position="169"/>
    </location>
    <ligand>
        <name>Ca(2+)</name>
        <dbReference type="ChEBI" id="CHEBI:29108"/>
        <label>1</label>
    </ligand>
</feature>
<feature type="chain" id="PRO_5012044552" description="Glycosyl hydrolase family 13 catalytic domain-containing protein" evidence="13">
    <location>
        <begin position="20"/>
        <end position="479"/>
    </location>
</feature>
<feature type="binding site" evidence="10">
    <location>
        <position position="134"/>
    </location>
    <ligand>
        <name>Ca(2+)</name>
        <dbReference type="ChEBI" id="CHEBI:29108"/>
        <label>1</label>
    </ligand>
</feature>
<sequence>MKASSLLACVAQLCVPALAADATAWKSRSIYFALTDRFEQNTTDGDRGPCYELNRYCGGTFRGMESRLDYIKELGFDAIWMSPVVKNHWDGYHGYWAQDLYTINPNFGTADELKSLVNAAHSKDMFVMVDVVANHMGEPIAENRPEPLNQEESYHWPCTINYADQGSIEYCRIGGLPDLDTQDPQIRDLLYNWVHWLVNEFQLDGLRVDTLRHVEKDFWSGFTAAAGVFTIGEVFTSSVDVLAGYSDGVSSLLNYAIYHPLRDFYLQRGSSQALIDTHDSISRAMPDPTVLGTFIDNHDNPRWLNQRDDHALLKNALTYLLLARGIPILYYGTEQGYAGGQEPFNRESLWHTNFNTDTDLYRFISRVSAVRKAAGGLPDNDHTHLMVEDTGYAWSRAGGDVIAVTSNIGSGDSRNYCIFTRRPAGLWTDAFNGEDYFADERGRMCVYVSHGNPIIMVAVKDSEWMVKDKEKHEDVSEEN</sequence>
<feature type="binding site" evidence="12">
    <location>
        <position position="96"/>
    </location>
    <ligand>
        <name>substrate</name>
    </ligand>
</feature>
<keyword evidence="4" id="KW-0378">Hydrolase</keyword>
<keyword evidence="11" id="KW-1015">Disulfide bond</keyword>
<keyword evidence="6" id="KW-0119">Carbohydrate metabolism</keyword>
<feature type="disulfide bond" evidence="11">
    <location>
        <begin position="158"/>
        <end position="171"/>
    </location>
</feature>
<feature type="binding site" evidence="10">
    <location>
        <position position="209"/>
    </location>
    <ligand>
        <name>Ca(2+)</name>
        <dbReference type="ChEBI" id="CHEBI:29108"/>
        <label>2</label>
    </ligand>
</feature>
<evidence type="ECO:0000256" key="13">
    <source>
        <dbReference type="SAM" id="SignalP"/>
    </source>
</evidence>
<dbReference type="InterPro" id="IPR006047">
    <property type="entry name" value="GH13_cat_dom"/>
</dbReference>
<evidence type="ECO:0000256" key="7">
    <source>
        <dbReference type="ARBA" id="ARBA00023295"/>
    </source>
</evidence>
<dbReference type="GO" id="GO:0004556">
    <property type="term" value="F:alpha-amylase activity"/>
    <property type="evidence" value="ECO:0007669"/>
    <property type="project" value="InterPro"/>
</dbReference>
<evidence type="ECO:0000313" key="16">
    <source>
        <dbReference type="Proteomes" id="UP000226431"/>
    </source>
</evidence>
<dbReference type="PANTHER" id="PTHR10357:SF212">
    <property type="entry name" value="ALPHA-AMYLASE"/>
    <property type="match status" value="1"/>
</dbReference>
<evidence type="ECO:0000259" key="14">
    <source>
        <dbReference type="SMART" id="SM00642"/>
    </source>
</evidence>
<feature type="binding site" evidence="12">
    <location>
        <position position="207"/>
    </location>
    <ligand>
        <name>substrate</name>
    </ligand>
</feature>
<feature type="active site" description="Proton donor" evidence="8">
    <location>
        <position position="233"/>
    </location>
</feature>
<dbReference type="GO" id="GO:0005509">
    <property type="term" value="F:calcium ion binding"/>
    <property type="evidence" value="ECO:0007669"/>
    <property type="project" value="InterPro"/>
</dbReference>
<dbReference type="GO" id="GO:0005975">
    <property type="term" value="P:carbohydrate metabolic process"/>
    <property type="evidence" value="ECO:0007669"/>
    <property type="project" value="InterPro"/>
</dbReference>
<dbReference type="EMBL" id="NJES01000052">
    <property type="protein sequence ID" value="PHH79244.1"/>
    <property type="molecule type" value="Genomic_DNA"/>
</dbReference>
<evidence type="ECO:0000256" key="12">
    <source>
        <dbReference type="PIRSR" id="PIRSR001024-5"/>
    </source>
</evidence>
<dbReference type="CDD" id="cd11319">
    <property type="entry name" value="AmyAc_euk_AmyA"/>
    <property type="match status" value="1"/>
</dbReference>
<dbReference type="PIRSF" id="PIRSF001024">
    <property type="entry name" value="Alph-amyl_fung"/>
    <property type="match status" value="1"/>
</dbReference>